<feature type="region of interest" description="Disordered" evidence="1">
    <location>
        <begin position="164"/>
        <end position="207"/>
    </location>
</feature>
<feature type="compositionally biased region" description="Polar residues" evidence="1">
    <location>
        <begin position="166"/>
        <end position="187"/>
    </location>
</feature>
<gene>
    <name evidence="2" type="ORF">M9Y10_039584</name>
</gene>
<dbReference type="Proteomes" id="UP001470230">
    <property type="component" value="Unassembled WGS sequence"/>
</dbReference>
<proteinExistence type="predicted"/>
<feature type="compositionally biased region" description="Polar residues" evidence="1">
    <location>
        <begin position="198"/>
        <end position="207"/>
    </location>
</feature>
<keyword evidence="3" id="KW-1185">Reference proteome</keyword>
<evidence type="ECO:0000256" key="1">
    <source>
        <dbReference type="SAM" id="MobiDB-lite"/>
    </source>
</evidence>
<evidence type="ECO:0000313" key="3">
    <source>
        <dbReference type="Proteomes" id="UP001470230"/>
    </source>
</evidence>
<dbReference type="EMBL" id="JAPFFF010000006">
    <property type="protein sequence ID" value="KAK8888505.1"/>
    <property type="molecule type" value="Genomic_DNA"/>
</dbReference>
<comment type="caution">
    <text evidence="2">The sequence shown here is derived from an EMBL/GenBank/DDBJ whole genome shotgun (WGS) entry which is preliminary data.</text>
</comment>
<organism evidence="2 3">
    <name type="scientific">Tritrichomonas musculus</name>
    <dbReference type="NCBI Taxonomy" id="1915356"/>
    <lineage>
        <taxon>Eukaryota</taxon>
        <taxon>Metamonada</taxon>
        <taxon>Parabasalia</taxon>
        <taxon>Tritrichomonadida</taxon>
        <taxon>Tritrichomonadidae</taxon>
        <taxon>Tritrichomonas</taxon>
    </lineage>
</organism>
<accession>A0ABR2KBL0</accession>
<protein>
    <submittedName>
        <fullName evidence="2">Uncharacterized protein</fullName>
    </submittedName>
</protein>
<evidence type="ECO:0000313" key="2">
    <source>
        <dbReference type="EMBL" id="KAK8888505.1"/>
    </source>
</evidence>
<name>A0ABR2KBL0_9EUKA</name>
<reference evidence="2 3" key="1">
    <citation type="submission" date="2024-04" db="EMBL/GenBank/DDBJ databases">
        <title>Tritrichomonas musculus Genome.</title>
        <authorList>
            <person name="Alves-Ferreira E."/>
            <person name="Grigg M."/>
            <person name="Lorenzi H."/>
            <person name="Galac M."/>
        </authorList>
    </citation>
    <scope>NUCLEOTIDE SEQUENCE [LARGE SCALE GENOMIC DNA]</scope>
    <source>
        <strain evidence="2 3">EAF2021</strain>
    </source>
</reference>
<sequence length="207" mass="23997">MISFEKPPSYLISMLKNFRKRPDMIRLVNRCCRPCIQNTSIQYANVYSTMFLNEIPYAVDSRFQFVQPSFLIFNKNDSRLKSWKKKIEDYIEILDTCKEFIKNSARLTDFMTNAIKQIGNVGEYVVFIQNITHNGMNSAFIENGLNFQKVPPIEGILKNRIESDHSVNPTNENNNSVHTINDSTLDNDTPLEKENQDNIDNIDSNVM</sequence>